<dbReference type="AlphaFoldDB" id="A0A146JZK0"/>
<protein>
    <submittedName>
        <fullName evidence="1">Uncharacterized protein</fullName>
    </submittedName>
</protein>
<feature type="non-terminal residue" evidence="1">
    <location>
        <position position="1"/>
    </location>
</feature>
<dbReference type="EMBL" id="GDID01006496">
    <property type="protein sequence ID" value="JAP90110.1"/>
    <property type="molecule type" value="Transcribed_RNA"/>
</dbReference>
<evidence type="ECO:0000313" key="1">
    <source>
        <dbReference type="EMBL" id="JAP90110.1"/>
    </source>
</evidence>
<organism evidence="1">
    <name type="scientific">Trepomonas sp. PC1</name>
    <dbReference type="NCBI Taxonomy" id="1076344"/>
    <lineage>
        <taxon>Eukaryota</taxon>
        <taxon>Metamonada</taxon>
        <taxon>Diplomonadida</taxon>
        <taxon>Hexamitidae</taxon>
        <taxon>Hexamitinae</taxon>
        <taxon>Trepomonas</taxon>
    </lineage>
</organism>
<reference evidence="1" key="1">
    <citation type="submission" date="2015-07" db="EMBL/GenBank/DDBJ databases">
        <title>Adaptation to a free-living lifestyle via gene acquisitions in the diplomonad Trepomonas sp. PC1.</title>
        <authorList>
            <person name="Xu F."/>
            <person name="Jerlstrom-Hultqvist J."/>
            <person name="Kolisko M."/>
            <person name="Simpson A.G.B."/>
            <person name="Roger A.J."/>
            <person name="Svard S.G."/>
            <person name="Andersson J.O."/>
        </authorList>
    </citation>
    <scope>NUCLEOTIDE SEQUENCE</scope>
    <source>
        <strain evidence="1">PC1</strain>
    </source>
</reference>
<proteinExistence type="predicted"/>
<gene>
    <name evidence="1" type="ORF">TPC1_30395</name>
</gene>
<sequence>NPFKLFRLSAQDDLNKVIKISLTFQHQIATLNNDQNMIWKINQLIQQEKITEYGLFVHIRNKHKYQCYDNLAAEIVLNFLNQTLRNPLQKQTQSKLGYKEFMDSYKLIFSQLSEFNTQICKFDPPDFKSIFAQYRQSPKELHMMCQEISSTYNSSPLLYIGSLLNHFKVQFIEDLILILHQQKQQQNLQSPVLSTYEKFEQRLQEEDIDSAFEQVLMTQQEMFQFTGNTTAEDDKESAVIKQLQSIFQEFNTFDSEMDLSATIRDNMFLFDNSQKLPEQSLELNDLPDNSDVDQQIQYYLKLLQVENVQKFADLLQKNANVVNQIKQTKLVQNQVLWGKQYFSYMDQIKNVSSNCKISFLVSFTDQVVFQRFQNEIQQNYSQFLTEFPIQFQKMENSLENSVFKVVKTVQMFGISLKIKQPSEFDQVNPSLVKCFQYKQQLIQYFQHFQFEIKFPAAFMQETSRLKRHTLQELKTAISQLNLSKIKEMEYLYEKLPHAQLKSEQLIALQFHPKYEQIKLLYVQHKNCCQFYVKSTGLQKYVSNYGKIAIFTKSVNDESFYPIMCVGKDMSLGQLKQVLLGCGVKNELFTMAINNCDNYSTKMVVEVLREVINAGRQCLIDMCEEEIVSTMGGTDQ</sequence>
<accession>A0A146JZK0</accession>
<name>A0A146JZK0_9EUKA</name>